<dbReference type="PROSITE" id="PS50157">
    <property type="entry name" value="ZINC_FINGER_C2H2_2"/>
    <property type="match status" value="2"/>
</dbReference>
<dbReference type="InterPro" id="IPR013087">
    <property type="entry name" value="Znf_C2H2_type"/>
</dbReference>
<feature type="non-terminal residue" evidence="9">
    <location>
        <position position="1"/>
    </location>
</feature>
<evidence type="ECO:0000256" key="1">
    <source>
        <dbReference type="ARBA" id="ARBA00004123"/>
    </source>
</evidence>
<comment type="subcellular location">
    <subcellularLocation>
        <location evidence="1">Nucleus</location>
    </subcellularLocation>
</comment>
<dbReference type="GO" id="GO:0000981">
    <property type="term" value="F:DNA-binding transcription factor activity, RNA polymerase II-specific"/>
    <property type="evidence" value="ECO:0007669"/>
    <property type="project" value="InterPro"/>
</dbReference>
<dbReference type="STRING" id="1095630.A0A2J6T8V7"/>
<dbReference type="EMBL" id="KZ613816">
    <property type="protein sequence ID" value="PMD59446.1"/>
    <property type="molecule type" value="Genomic_DNA"/>
</dbReference>
<dbReference type="OrthoDB" id="654211at2759"/>
<gene>
    <name evidence="9" type="ORF">K444DRAFT_510609</name>
</gene>
<evidence type="ECO:0000256" key="5">
    <source>
        <dbReference type="ARBA" id="ARBA00022833"/>
    </source>
</evidence>
<dbReference type="GO" id="GO:0008270">
    <property type="term" value="F:zinc ion binding"/>
    <property type="evidence" value="ECO:0007669"/>
    <property type="project" value="UniProtKB-KW"/>
</dbReference>
<dbReference type="FunFam" id="3.30.160.60:FF:000125">
    <property type="entry name" value="Putative zinc finger protein 143"/>
    <property type="match status" value="1"/>
</dbReference>
<dbReference type="SMART" id="SM00355">
    <property type="entry name" value="ZnF_C2H2"/>
    <property type="match status" value="2"/>
</dbReference>
<feature type="non-terminal residue" evidence="9">
    <location>
        <position position="52"/>
    </location>
</feature>
<dbReference type="InterPro" id="IPR051059">
    <property type="entry name" value="VerF-like"/>
</dbReference>
<dbReference type="Gene3D" id="3.30.160.60">
    <property type="entry name" value="Classic Zinc Finger"/>
    <property type="match status" value="2"/>
</dbReference>
<dbReference type="Proteomes" id="UP000235371">
    <property type="component" value="Unassembled WGS sequence"/>
</dbReference>
<evidence type="ECO:0000256" key="3">
    <source>
        <dbReference type="ARBA" id="ARBA00022737"/>
    </source>
</evidence>
<protein>
    <recommendedName>
        <fullName evidence="8">C2H2-type domain-containing protein</fullName>
    </recommendedName>
</protein>
<dbReference type="GO" id="GO:0000785">
    <property type="term" value="C:chromatin"/>
    <property type="evidence" value="ECO:0007669"/>
    <property type="project" value="TreeGrafter"/>
</dbReference>
<keyword evidence="4 7" id="KW-0863">Zinc-finger</keyword>
<organism evidence="9 10">
    <name type="scientific">Hyaloscypha bicolor E</name>
    <dbReference type="NCBI Taxonomy" id="1095630"/>
    <lineage>
        <taxon>Eukaryota</taxon>
        <taxon>Fungi</taxon>
        <taxon>Dikarya</taxon>
        <taxon>Ascomycota</taxon>
        <taxon>Pezizomycotina</taxon>
        <taxon>Leotiomycetes</taxon>
        <taxon>Helotiales</taxon>
        <taxon>Hyaloscyphaceae</taxon>
        <taxon>Hyaloscypha</taxon>
        <taxon>Hyaloscypha bicolor</taxon>
    </lineage>
</organism>
<dbReference type="InParanoid" id="A0A2J6T8V7"/>
<sequence length="52" mass="6324">CPFEGCTKRFVRQEHLKRHERTHTQEDSYPCQFCQRPFGRPDNLKSHIKLHT</sequence>
<dbReference type="GO" id="GO:0005634">
    <property type="term" value="C:nucleus"/>
    <property type="evidence" value="ECO:0007669"/>
    <property type="project" value="UniProtKB-SubCell"/>
</dbReference>
<keyword evidence="2" id="KW-0479">Metal-binding</keyword>
<proteinExistence type="predicted"/>
<evidence type="ECO:0000256" key="7">
    <source>
        <dbReference type="PROSITE-ProRule" id="PRU00042"/>
    </source>
</evidence>
<evidence type="ECO:0000313" key="9">
    <source>
        <dbReference type="EMBL" id="PMD59446.1"/>
    </source>
</evidence>
<evidence type="ECO:0000256" key="6">
    <source>
        <dbReference type="ARBA" id="ARBA00023242"/>
    </source>
</evidence>
<reference evidence="9 10" key="1">
    <citation type="submission" date="2016-04" db="EMBL/GenBank/DDBJ databases">
        <title>A degradative enzymes factory behind the ericoid mycorrhizal symbiosis.</title>
        <authorList>
            <consortium name="DOE Joint Genome Institute"/>
            <person name="Martino E."/>
            <person name="Morin E."/>
            <person name="Grelet G."/>
            <person name="Kuo A."/>
            <person name="Kohler A."/>
            <person name="Daghino S."/>
            <person name="Barry K."/>
            <person name="Choi C."/>
            <person name="Cichocki N."/>
            <person name="Clum A."/>
            <person name="Copeland A."/>
            <person name="Hainaut M."/>
            <person name="Haridas S."/>
            <person name="Labutti K."/>
            <person name="Lindquist E."/>
            <person name="Lipzen A."/>
            <person name="Khouja H.-R."/>
            <person name="Murat C."/>
            <person name="Ohm R."/>
            <person name="Olson A."/>
            <person name="Spatafora J."/>
            <person name="Veneault-Fourrey C."/>
            <person name="Henrissat B."/>
            <person name="Grigoriev I."/>
            <person name="Martin F."/>
            <person name="Perotto S."/>
        </authorList>
    </citation>
    <scope>NUCLEOTIDE SEQUENCE [LARGE SCALE GENOMIC DNA]</scope>
    <source>
        <strain evidence="9 10">E</strain>
    </source>
</reference>
<accession>A0A2J6T8V7</accession>
<dbReference type="Pfam" id="PF00096">
    <property type="entry name" value="zf-C2H2"/>
    <property type="match status" value="2"/>
</dbReference>
<evidence type="ECO:0000313" key="10">
    <source>
        <dbReference type="Proteomes" id="UP000235371"/>
    </source>
</evidence>
<evidence type="ECO:0000256" key="4">
    <source>
        <dbReference type="ARBA" id="ARBA00022771"/>
    </source>
</evidence>
<dbReference type="SUPFAM" id="SSF57667">
    <property type="entry name" value="beta-beta-alpha zinc fingers"/>
    <property type="match status" value="1"/>
</dbReference>
<dbReference type="PANTHER" id="PTHR40626">
    <property type="entry name" value="MIP31509P"/>
    <property type="match status" value="1"/>
</dbReference>
<feature type="domain" description="C2H2-type" evidence="8">
    <location>
        <begin position="1"/>
        <end position="28"/>
    </location>
</feature>
<name>A0A2J6T8V7_9HELO</name>
<dbReference type="GeneID" id="36581524"/>
<feature type="domain" description="C2H2-type" evidence="8">
    <location>
        <begin position="29"/>
        <end position="52"/>
    </location>
</feature>
<dbReference type="AlphaFoldDB" id="A0A2J6T8V7"/>
<dbReference type="InterPro" id="IPR036236">
    <property type="entry name" value="Znf_C2H2_sf"/>
</dbReference>
<keyword evidence="3" id="KW-0677">Repeat</keyword>
<evidence type="ECO:0000259" key="8">
    <source>
        <dbReference type="PROSITE" id="PS50157"/>
    </source>
</evidence>
<dbReference type="PROSITE" id="PS00028">
    <property type="entry name" value="ZINC_FINGER_C2H2_1"/>
    <property type="match status" value="2"/>
</dbReference>
<dbReference type="RefSeq" id="XP_024736350.1">
    <property type="nucleotide sequence ID" value="XM_024873444.1"/>
</dbReference>
<dbReference type="PANTHER" id="PTHR40626:SF11">
    <property type="entry name" value="ZINC FINGER PROTEIN YPR022C"/>
    <property type="match status" value="1"/>
</dbReference>
<keyword evidence="6" id="KW-0539">Nucleus</keyword>
<keyword evidence="10" id="KW-1185">Reference proteome</keyword>
<evidence type="ECO:0000256" key="2">
    <source>
        <dbReference type="ARBA" id="ARBA00022723"/>
    </source>
</evidence>
<keyword evidence="5" id="KW-0862">Zinc</keyword>
<dbReference type="GO" id="GO:0000978">
    <property type="term" value="F:RNA polymerase II cis-regulatory region sequence-specific DNA binding"/>
    <property type="evidence" value="ECO:0007669"/>
    <property type="project" value="InterPro"/>
</dbReference>